<evidence type="ECO:0000256" key="3">
    <source>
        <dbReference type="ARBA" id="ARBA00021923"/>
    </source>
</evidence>
<dbReference type="SUPFAM" id="SSF51366">
    <property type="entry name" value="Ribulose-phoshate binding barrel"/>
    <property type="match status" value="1"/>
</dbReference>
<proteinExistence type="predicted"/>
<dbReference type="PANTHER" id="PTHR32119">
    <property type="entry name" value="OROTIDINE 5'-PHOSPHATE DECARBOXYLASE"/>
    <property type="match status" value="1"/>
</dbReference>
<evidence type="ECO:0000256" key="6">
    <source>
        <dbReference type="ARBA" id="ARBA00023239"/>
    </source>
</evidence>
<dbReference type="CDD" id="cd04725">
    <property type="entry name" value="OMP_decarboxylase_like"/>
    <property type="match status" value="1"/>
</dbReference>
<dbReference type="AlphaFoldDB" id="X1CIF0"/>
<dbReference type="UniPathway" id="UPA00070">
    <property type="reaction ID" value="UER00120"/>
</dbReference>
<dbReference type="SMART" id="SM00934">
    <property type="entry name" value="OMPdecase"/>
    <property type="match status" value="1"/>
</dbReference>
<dbReference type="NCBIfam" id="TIGR01740">
    <property type="entry name" value="pyrF"/>
    <property type="match status" value="1"/>
</dbReference>
<evidence type="ECO:0000256" key="5">
    <source>
        <dbReference type="ARBA" id="ARBA00022975"/>
    </source>
</evidence>
<accession>X1CIF0</accession>
<dbReference type="GO" id="GO:0006207">
    <property type="term" value="P:'de novo' pyrimidine nucleobase biosynthetic process"/>
    <property type="evidence" value="ECO:0007669"/>
    <property type="project" value="InterPro"/>
</dbReference>
<keyword evidence="5" id="KW-0665">Pyrimidine biosynthesis</keyword>
<dbReference type="Pfam" id="PF00215">
    <property type="entry name" value="OMPdecase"/>
    <property type="match status" value="1"/>
</dbReference>
<dbReference type="Gene3D" id="3.20.20.70">
    <property type="entry name" value="Aldolase class I"/>
    <property type="match status" value="1"/>
</dbReference>
<sequence length="221" mass="23603">MSAKLIVALDTDDLKIAEQLIDRLAPIVKIFKVGSQLFTACGPGILQLIQQKGSGTFLDLKFYDIPNTVSRAVEAACRYNPLMLTVHTLGGSRMLRAAKEARDHSGVGTKILGVTILTSLNKGQLEEIGLSASVNEEVLRLAQMAHAAGLNGVVASPQEISILRRSLGEDFIIVTPGIRPARPEYNKAGGPAAPMSDDQRRTMQAKEAVSAGADYLVVGRP</sequence>
<name>X1CIF0_9ZZZZ</name>
<dbReference type="EC" id="4.1.1.23" evidence="2"/>
<comment type="pathway">
    <text evidence="1">Pyrimidine metabolism; UMP biosynthesis via de novo pathway; UMP from orotate: step 2/2.</text>
</comment>
<feature type="non-terminal residue" evidence="9">
    <location>
        <position position="221"/>
    </location>
</feature>
<evidence type="ECO:0000256" key="1">
    <source>
        <dbReference type="ARBA" id="ARBA00004861"/>
    </source>
</evidence>
<evidence type="ECO:0000256" key="7">
    <source>
        <dbReference type="ARBA" id="ARBA00033428"/>
    </source>
</evidence>
<dbReference type="EMBL" id="BART01032173">
    <property type="protein sequence ID" value="GAH08106.1"/>
    <property type="molecule type" value="Genomic_DNA"/>
</dbReference>
<evidence type="ECO:0000256" key="4">
    <source>
        <dbReference type="ARBA" id="ARBA00022793"/>
    </source>
</evidence>
<evidence type="ECO:0000259" key="8">
    <source>
        <dbReference type="SMART" id="SM00934"/>
    </source>
</evidence>
<keyword evidence="6" id="KW-0456">Lyase</keyword>
<keyword evidence="4" id="KW-0210">Decarboxylase</keyword>
<dbReference type="PANTHER" id="PTHR32119:SF2">
    <property type="entry name" value="OROTIDINE 5'-PHOSPHATE DECARBOXYLASE"/>
    <property type="match status" value="1"/>
</dbReference>
<organism evidence="9">
    <name type="scientific">marine sediment metagenome</name>
    <dbReference type="NCBI Taxonomy" id="412755"/>
    <lineage>
        <taxon>unclassified sequences</taxon>
        <taxon>metagenomes</taxon>
        <taxon>ecological metagenomes</taxon>
    </lineage>
</organism>
<dbReference type="GO" id="GO:0004590">
    <property type="term" value="F:orotidine-5'-phosphate decarboxylase activity"/>
    <property type="evidence" value="ECO:0007669"/>
    <property type="project" value="UniProtKB-EC"/>
</dbReference>
<gene>
    <name evidence="9" type="ORF">S01H4_55686</name>
</gene>
<dbReference type="InterPro" id="IPR018089">
    <property type="entry name" value="OMPdecase_AS"/>
</dbReference>
<dbReference type="InterPro" id="IPR011060">
    <property type="entry name" value="RibuloseP-bd_barrel"/>
</dbReference>
<feature type="domain" description="Orotidine 5'-phosphate decarboxylase" evidence="8">
    <location>
        <begin position="4"/>
        <end position="221"/>
    </location>
</feature>
<evidence type="ECO:0000256" key="2">
    <source>
        <dbReference type="ARBA" id="ARBA00012321"/>
    </source>
</evidence>
<dbReference type="InterPro" id="IPR013785">
    <property type="entry name" value="Aldolase_TIM"/>
</dbReference>
<evidence type="ECO:0000313" key="9">
    <source>
        <dbReference type="EMBL" id="GAH08106.1"/>
    </source>
</evidence>
<dbReference type="GO" id="GO:0044205">
    <property type="term" value="P:'de novo' UMP biosynthetic process"/>
    <property type="evidence" value="ECO:0007669"/>
    <property type="project" value="UniProtKB-UniPathway"/>
</dbReference>
<comment type="caution">
    <text evidence="9">The sequence shown here is derived from an EMBL/GenBank/DDBJ whole genome shotgun (WGS) entry which is preliminary data.</text>
</comment>
<dbReference type="GO" id="GO:0005829">
    <property type="term" value="C:cytosol"/>
    <property type="evidence" value="ECO:0007669"/>
    <property type="project" value="TreeGrafter"/>
</dbReference>
<protein>
    <recommendedName>
        <fullName evidence="3">Orotidine 5'-phosphate decarboxylase</fullName>
        <ecNumber evidence="2">4.1.1.23</ecNumber>
    </recommendedName>
    <alternativeName>
        <fullName evidence="7">OMP decarboxylase</fullName>
    </alternativeName>
</protein>
<reference evidence="9" key="1">
    <citation type="journal article" date="2014" name="Front. Microbiol.">
        <title>High frequency of phylogenetically diverse reductive dehalogenase-homologous genes in deep subseafloor sedimentary metagenomes.</title>
        <authorList>
            <person name="Kawai M."/>
            <person name="Futagami T."/>
            <person name="Toyoda A."/>
            <person name="Takaki Y."/>
            <person name="Nishi S."/>
            <person name="Hori S."/>
            <person name="Arai W."/>
            <person name="Tsubouchi T."/>
            <person name="Morono Y."/>
            <person name="Uchiyama I."/>
            <person name="Ito T."/>
            <person name="Fujiyama A."/>
            <person name="Inagaki F."/>
            <person name="Takami H."/>
        </authorList>
    </citation>
    <scope>NUCLEOTIDE SEQUENCE</scope>
    <source>
        <strain evidence="9">Expedition CK06-06</strain>
    </source>
</reference>
<dbReference type="InterPro" id="IPR001754">
    <property type="entry name" value="OMPdeCOase_dom"/>
</dbReference>
<dbReference type="PROSITE" id="PS00156">
    <property type="entry name" value="OMPDECASE"/>
    <property type="match status" value="1"/>
</dbReference>
<dbReference type="NCBIfam" id="NF001273">
    <property type="entry name" value="PRK00230.1"/>
    <property type="match status" value="1"/>
</dbReference>
<dbReference type="InterPro" id="IPR014732">
    <property type="entry name" value="OMPdecase"/>
</dbReference>